<organism evidence="1 2">
    <name type="scientific">Stephania cephalantha</name>
    <dbReference type="NCBI Taxonomy" id="152367"/>
    <lineage>
        <taxon>Eukaryota</taxon>
        <taxon>Viridiplantae</taxon>
        <taxon>Streptophyta</taxon>
        <taxon>Embryophyta</taxon>
        <taxon>Tracheophyta</taxon>
        <taxon>Spermatophyta</taxon>
        <taxon>Magnoliopsida</taxon>
        <taxon>Ranunculales</taxon>
        <taxon>Menispermaceae</taxon>
        <taxon>Menispermoideae</taxon>
        <taxon>Cissampelideae</taxon>
        <taxon>Stephania</taxon>
    </lineage>
</organism>
<sequence length="50" mass="5672">MKSNGWGKHNCPMYVIPEDMPLYIANVGPLNNPRYRNLDLLVVNAREVAS</sequence>
<reference evidence="1 2" key="1">
    <citation type="submission" date="2024-01" db="EMBL/GenBank/DDBJ databases">
        <title>Genome assemblies of Stephania.</title>
        <authorList>
            <person name="Yang L."/>
        </authorList>
    </citation>
    <scope>NUCLEOTIDE SEQUENCE [LARGE SCALE GENOMIC DNA]</scope>
    <source>
        <strain evidence="1">JXDWG</strain>
        <tissue evidence="1">Leaf</tissue>
    </source>
</reference>
<comment type="caution">
    <text evidence="1">The sequence shown here is derived from an EMBL/GenBank/DDBJ whole genome shotgun (WGS) entry which is preliminary data.</text>
</comment>
<protein>
    <submittedName>
        <fullName evidence="1">Uncharacterized protein</fullName>
    </submittedName>
</protein>
<evidence type="ECO:0000313" key="1">
    <source>
        <dbReference type="EMBL" id="KAK9166953.1"/>
    </source>
</evidence>
<accession>A0AAP0LAP3</accession>
<name>A0AAP0LAP3_9MAGN</name>
<dbReference type="EMBL" id="JBBNAG010000001">
    <property type="protein sequence ID" value="KAK9166953.1"/>
    <property type="molecule type" value="Genomic_DNA"/>
</dbReference>
<gene>
    <name evidence="1" type="ORF">Scep_002144</name>
</gene>
<dbReference type="Proteomes" id="UP001419268">
    <property type="component" value="Unassembled WGS sequence"/>
</dbReference>
<proteinExistence type="predicted"/>
<keyword evidence="2" id="KW-1185">Reference proteome</keyword>
<evidence type="ECO:0000313" key="2">
    <source>
        <dbReference type="Proteomes" id="UP001419268"/>
    </source>
</evidence>
<dbReference type="AlphaFoldDB" id="A0AAP0LAP3"/>